<dbReference type="Pfam" id="PF02452">
    <property type="entry name" value="PemK_toxin"/>
    <property type="match status" value="1"/>
</dbReference>
<dbReference type="GO" id="GO:0016075">
    <property type="term" value="P:rRNA catabolic process"/>
    <property type="evidence" value="ECO:0007669"/>
    <property type="project" value="TreeGrafter"/>
</dbReference>
<dbReference type="AlphaFoldDB" id="A0A8J6XV34"/>
<dbReference type="PANTHER" id="PTHR33988:SF1">
    <property type="entry name" value="ENDORIBONUCLEASE MAZF7-RELATED"/>
    <property type="match status" value="1"/>
</dbReference>
<keyword evidence="4" id="KW-1185">Reference proteome</keyword>
<dbReference type="PANTHER" id="PTHR33988">
    <property type="entry name" value="ENDORIBONUCLEASE MAZF-RELATED"/>
    <property type="match status" value="1"/>
</dbReference>
<dbReference type="InterPro" id="IPR011067">
    <property type="entry name" value="Plasmid_toxin/cell-grow_inhib"/>
</dbReference>
<dbReference type="Proteomes" id="UP000629098">
    <property type="component" value="Unassembled WGS sequence"/>
</dbReference>
<dbReference type="GO" id="GO:0004521">
    <property type="term" value="F:RNA endonuclease activity"/>
    <property type="evidence" value="ECO:0007669"/>
    <property type="project" value="TreeGrafter"/>
</dbReference>
<dbReference type="InterPro" id="IPR003477">
    <property type="entry name" value="PemK-like"/>
</dbReference>
<evidence type="ECO:0000313" key="3">
    <source>
        <dbReference type="EMBL" id="MBD2778296.1"/>
    </source>
</evidence>
<dbReference type="SUPFAM" id="SSF50118">
    <property type="entry name" value="Cell growth inhibitor/plasmid maintenance toxic component"/>
    <property type="match status" value="1"/>
</dbReference>
<accession>A0A8J6XV34</accession>
<evidence type="ECO:0000256" key="1">
    <source>
        <dbReference type="ARBA" id="ARBA00007521"/>
    </source>
</evidence>
<dbReference type="RefSeq" id="WP_190837805.1">
    <property type="nucleotide sequence ID" value="NZ_CAWPPI010000126.1"/>
</dbReference>
<proteinExistence type="inferred from homology"/>
<organism evidence="3 4">
    <name type="scientific">Iningainema tapete BLCC-T55</name>
    <dbReference type="NCBI Taxonomy" id="2748662"/>
    <lineage>
        <taxon>Bacteria</taxon>
        <taxon>Bacillati</taxon>
        <taxon>Cyanobacteriota</taxon>
        <taxon>Cyanophyceae</taxon>
        <taxon>Nostocales</taxon>
        <taxon>Scytonemataceae</taxon>
        <taxon>Iningainema tapete</taxon>
    </lineage>
</organism>
<dbReference type="EMBL" id="JACXAE010000126">
    <property type="protein sequence ID" value="MBD2778296.1"/>
    <property type="molecule type" value="Genomic_DNA"/>
</dbReference>
<gene>
    <name evidence="3" type="ORF">ICL16_41210</name>
</gene>
<evidence type="ECO:0000313" key="4">
    <source>
        <dbReference type="Proteomes" id="UP000629098"/>
    </source>
</evidence>
<protein>
    <submittedName>
        <fullName evidence="3">Type II toxin-antitoxin system PemK/MazF family toxin</fullName>
    </submittedName>
</protein>
<dbReference type="GO" id="GO:0006402">
    <property type="term" value="P:mRNA catabolic process"/>
    <property type="evidence" value="ECO:0007669"/>
    <property type="project" value="TreeGrafter"/>
</dbReference>
<name>A0A8J6XV34_9CYAN</name>
<comment type="similarity">
    <text evidence="1">Belongs to the PemK/MazF family.</text>
</comment>
<reference evidence="3" key="1">
    <citation type="submission" date="2020-09" db="EMBL/GenBank/DDBJ databases">
        <title>Iningainema tapete sp. nov. (Scytonemataceae, Cyanobacteria) from greenhouses in central Florida (USA) produces two types of nodularin with biosynthetic potential for microcystin-LR and anabaenopeptins.</title>
        <authorList>
            <person name="Berthold D.E."/>
            <person name="Lefler F.W."/>
            <person name="Huang I.-S."/>
            <person name="Abdulla H."/>
            <person name="Zimba P.V."/>
            <person name="Laughinghouse H.D. IV."/>
        </authorList>
    </citation>
    <scope>NUCLEOTIDE SEQUENCE</scope>
    <source>
        <strain evidence="3">BLCCT55</strain>
    </source>
</reference>
<evidence type="ECO:0000256" key="2">
    <source>
        <dbReference type="ARBA" id="ARBA00022649"/>
    </source>
</evidence>
<keyword evidence="2" id="KW-1277">Toxin-antitoxin system</keyword>
<comment type="caution">
    <text evidence="3">The sequence shown here is derived from an EMBL/GenBank/DDBJ whole genome shotgun (WGS) entry which is preliminary data.</text>
</comment>
<dbReference type="GO" id="GO:0003677">
    <property type="term" value="F:DNA binding"/>
    <property type="evidence" value="ECO:0007669"/>
    <property type="project" value="InterPro"/>
</dbReference>
<sequence length="79" mass="8707">MPGSNLTYQRGEIRWVKLDPTVGAEVQKTRPCLIVQNDIMNQYGLLTIVMPFRPGSKEAPYVVNVTATSANGLDQDPSD</sequence>
<dbReference type="Gene3D" id="2.30.30.110">
    <property type="match status" value="1"/>
</dbReference>